<accession>A0ABQ4FJL1</accession>
<comment type="caution">
    <text evidence="1">The sequence shown here is derived from an EMBL/GenBank/DDBJ whole genome shotgun (WGS) entry which is preliminary data.</text>
</comment>
<dbReference type="Proteomes" id="UP000651728">
    <property type="component" value="Unassembled WGS sequence"/>
</dbReference>
<organism evidence="1 2">
    <name type="scientific">Microbispora amethystogenes</name>
    <dbReference type="NCBI Taxonomy" id="1427754"/>
    <lineage>
        <taxon>Bacteria</taxon>
        <taxon>Bacillati</taxon>
        <taxon>Actinomycetota</taxon>
        <taxon>Actinomycetes</taxon>
        <taxon>Streptosporangiales</taxon>
        <taxon>Streptosporangiaceae</taxon>
        <taxon>Microbispora</taxon>
    </lineage>
</organism>
<proteinExistence type="predicted"/>
<evidence type="ECO:0000313" key="1">
    <source>
        <dbReference type="EMBL" id="GIH35011.1"/>
    </source>
</evidence>
<sequence length="109" mass="10769">MTSGKPGRSCARMQAVKAAPVSAPVVPLAAAAGVEVPAVRFAVTVSAPVARLPAASPPVAPPATLPVITPNSTAITATVATALSTIAGPETVRDVRLIVGRIIVTLLGE</sequence>
<evidence type="ECO:0000313" key="2">
    <source>
        <dbReference type="Proteomes" id="UP000651728"/>
    </source>
</evidence>
<name>A0ABQ4FJL1_9ACTN</name>
<protein>
    <submittedName>
        <fullName evidence="1">Uncharacterized protein</fullName>
    </submittedName>
</protein>
<keyword evidence="2" id="KW-1185">Reference proteome</keyword>
<reference evidence="1 2" key="1">
    <citation type="submission" date="2021-01" db="EMBL/GenBank/DDBJ databases">
        <title>Whole genome shotgun sequence of Microbispora amethystogenes NBRC 101907.</title>
        <authorList>
            <person name="Komaki H."/>
            <person name="Tamura T."/>
        </authorList>
    </citation>
    <scope>NUCLEOTIDE SEQUENCE [LARGE SCALE GENOMIC DNA]</scope>
    <source>
        <strain evidence="1 2">NBRC 101907</strain>
    </source>
</reference>
<gene>
    <name evidence="1" type="ORF">Mam01_51750</name>
</gene>
<dbReference type="EMBL" id="BOOB01000040">
    <property type="protein sequence ID" value="GIH35011.1"/>
    <property type="molecule type" value="Genomic_DNA"/>
</dbReference>